<dbReference type="SUPFAM" id="SSF50331">
    <property type="entry name" value="MOP-like"/>
    <property type="match status" value="1"/>
</dbReference>
<dbReference type="PROSITE" id="PS00211">
    <property type="entry name" value="ABC_TRANSPORTER_1"/>
    <property type="match status" value="1"/>
</dbReference>
<sequence length="337" mass="35151">MSLRFAARLAERGFDAALEVEDGETIAVLGPNGAGKSTLLELIAGLARADTGSAHLGEATLFDERRWTPPHRRPVALLAQDPLLFPHLTVRENAAFGPRSAGLGRAAARARAERELAAVGVLDLADRRPTSLSGGQAQRVALARALATEPRLLLLDEPLAAVDARVAPVLRRMLREVLAERSAVVVTHDVLDAWTLADRVVVLHGGTVVEEGPADRVLTRPRTAFTAELAGLNLLSGVRTGSGLRTAEGHALAGVAAEPIAPGTAVLAAVRPSAVALGEGGLRAEITDVEPRGDVVRVRSALLGADIDPARAARLDLSPGSEIGFAVDPEALLVYPA</sequence>
<dbReference type="PANTHER" id="PTHR42781:SF4">
    <property type="entry name" value="SPERMIDINE_PUTRESCINE IMPORT ATP-BINDING PROTEIN POTA"/>
    <property type="match status" value="1"/>
</dbReference>
<protein>
    <submittedName>
        <fullName evidence="5">ATP-binding cassette domain-containing protein</fullName>
    </submittedName>
</protein>
<evidence type="ECO:0000313" key="6">
    <source>
        <dbReference type="Proteomes" id="UP000465031"/>
    </source>
</evidence>
<dbReference type="Proteomes" id="UP000465031">
    <property type="component" value="Chromosome"/>
</dbReference>
<evidence type="ECO:0000259" key="4">
    <source>
        <dbReference type="PROSITE" id="PS50893"/>
    </source>
</evidence>
<accession>A0AAE6V6W1</accession>
<evidence type="ECO:0000256" key="1">
    <source>
        <dbReference type="ARBA" id="ARBA00022448"/>
    </source>
</evidence>
<dbReference type="GO" id="GO:0022857">
    <property type="term" value="F:transmembrane transporter activity"/>
    <property type="evidence" value="ECO:0007669"/>
    <property type="project" value="InterPro"/>
</dbReference>
<dbReference type="PANTHER" id="PTHR42781">
    <property type="entry name" value="SPERMIDINE/PUTRESCINE IMPORT ATP-BINDING PROTEIN POTA"/>
    <property type="match status" value="1"/>
</dbReference>
<dbReference type="RefSeq" id="WP_132505348.1">
    <property type="nucleotide sequence ID" value="NZ_CP047186.1"/>
</dbReference>
<dbReference type="KEGG" id="rte:GSU10_14105"/>
<dbReference type="GO" id="GO:0016887">
    <property type="term" value="F:ATP hydrolysis activity"/>
    <property type="evidence" value="ECO:0007669"/>
    <property type="project" value="InterPro"/>
</dbReference>
<feature type="domain" description="ABC transporter" evidence="4">
    <location>
        <begin position="1"/>
        <end position="230"/>
    </location>
</feature>
<dbReference type="InterPro" id="IPR027417">
    <property type="entry name" value="P-loop_NTPase"/>
</dbReference>
<dbReference type="EMBL" id="CP047186">
    <property type="protein sequence ID" value="QHC56647.1"/>
    <property type="molecule type" value="Genomic_DNA"/>
</dbReference>
<dbReference type="InterPro" id="IPR013611">
    <property type="entry name" value="Transp-assoc_OB_typ2"/>
</dbReference>
<keyword evidence="2" id="KW-0547">Nucleotide-binding</keyword>
<proteinExistence type="predicted"/>
<dbReference type="InterPro" id="IPR008995">
    <property type="entry name" value="Mo/tungstate-bd_C_term_dom"/>
</dbReference>
<dbReference type="GO" id="GO:0043190">
    <property type="term" value="C:ATP-binding cassette (ABC) transporter complex"/>
    <property type="evidence" value="ECO:0007669"/>
    <property type="project" value="InterPro"/>
</dbReference>
<keyword evidence="3 5" id="KW-0067">ATP-binding</keyword>
<dbReference type="SUPFAM" id="SSF52540">
    <property type="entry name" value="P-loop containing nucleoside triphosphate hydrolases"/>
    <property type="match status" value="1"/>
</dbReference>
<name>A0AAE6V6W1_9MICO</name>
<gene>
    <name evidence="5" type="ORF">GSU10_14105</name>
</gene>
<evidence type="ECO:0000313" key="5">
    <source>
        <dbReference type="EMBL" id="QHC56647.1"/>
    </source>
</evidence>
<dbReference type="InterPro" id="IPR017871">
    <property type="entry name" value="ABC_transporter-like_CS"/>
</dbReference>
<dbReference type="AlphaFoldDB" id="A0AAE6V6W1"/>
<organism evidence="5 6">
    <name type="scientific">Rathayibacter tanaceti</name>
    <dbReference type="NCBI Taxonomy" id="1671680"/>
    <lineage>
        <taxon>Bacteria</taxon>
        <taxon>Bacillati</taxon>
        <taxon>Actinomycetota</taxon>
        <taxon>Actinomycetes</taxon>
        <taxon>Micrococcales</taxon>
        <taxon>Microbacteriaceae</taxon>
        <taxon>Rathayibacter</taxon>
    </lineage>
</organism>
<reference evidence="6" key="1">
    <citation type="submission" date="2019-12" db="EMBL/GenBank/DDBJ databases">
        <title>Complete and draft genome sequences of new strains and members of some known species of the genus Rathayibacter isolated from plants.</title>
        <authorList>
            <person name="Tarlachkov S.V."/>
            <person name="Starodumova I.P."/>
            <person name="Dorofeeva L.V."/>
            <person name="Prisyazhnaya N.V."/>
            <person name="Leyn S."/>
            <person name="Zlamal J."/>
            <person name="Elan M."/>
            <person name="Osterman A.L."/>
            <person name="Nadler S."/>
            <person name="Subbotin S.A."/>
            <person name="Evtushenko L.I."/>
        </authorList>
    </citation>
    <scope>NUCLEOTIDE SEQUENCE [LARGE SCALE GENOMIC DNA]</scope>
    <source>
        <strain evidence="6">VKM Ac-2761</strain>
    </source>
</reference>
<dbReference type="Pfam" id="PF08402">
    <property type="entry name" value="TOBE_2"/>
    <property type="match status" value="1"/>
</dbReference>
<dbReference type="PROSITE" id="PS50893">
    <property type="entry name" value="ABC_TRANSPORTER_2"/>
    <property type="match status" value="1"/>
</dbReference>
<evidence type="ECO:0000256" key="3">
    <source>
        <dbReference type="ARBA" id="ARBA00022840"/>
    </source>
</evidence>
<keyword evidence="1" id="KW-0813">Transport</keyword>
<dbReference type="InterPro" id="IPR003593">
    <property type="entry name" value="AAA+_ATPase"/>
</dbReference>
<dbReference type="GO" id="GO:0005524">
    <property type="term" value="F:ATP binding"/>
    <property type="evidence" value="ECO:0007669"/>
    <property type="project" value="UniProtKB-KW"/>
</dbReference>
<dbReference type="Pfam" id="PF00005">
    <property type="entry name" value="ABC_tran"/>
    <property type="match status" value="1"/>
</dbReference>
<dbReference type="InterPro" id="IPR050093">
    <property type="entry name" value="ABC_SmlMolc_Importer"/>
</dbReference>
<dbReference type="Gene3D" id="3.40.50.300">
    <property type="entry name" value="P-loop containing nucleotide triphosphate hydrolases"/>
    <property type="match status" value="1"/>
</dbReference>
<evidence type="ECO:0000256" key="2">
    <source>
        <dbReference type="ARBA" id="ARBA00022741"/>
    </source>
</evidence>
<dbReference type="SMART" id="SM00382">
    <property type="entry name" value="AAA"/>
    <property type="match status" value="1"/>
</dbReference>
<dbReference type="InterPro" id="IPR003439">
    <property type="entry name" value="ABC_transporter-like_ATP-bd"/>
</dbReference>